<dbReference type="GO" id="GO:0006412">
    <property type="term" value="P:translation"/>
    <property type="evidence" value="ECO:0007669"/>
    <property type="project" value="InterPro"/>
</dbReference>
<name>A0A0N4ZU48_PARTI</name>
<proteinExistence type="predicted"/>
<keyword evidence="1" id="KW-0689">Ribosomal protein</keyword>
<dbReference type="Proteomes" id="UP000038045">
    <property type="component" value="Unplaced"/>
</dbReference>
<organism evidence="3 4">
    <name type="scientific">Parastrongyloides trichosuri</name>
    <name type="common">Possum-specific nematode worm</name>
    <dbReference type="NCBI Taxonomy" id="131310"/>
    <lineage>
        <taxon>Eukaryota</taxon>
        <taxon>Metazoa</taxon>
        <taxon>Ecdysozoa</taxon>
        <taxon>Nematoda</taxon>
        <taxon>Chromadorea</taxon>
        <taxon>Rhabditida</taxon>
        <taxon>Tylenchina</taxon>
        <taxon>Panagrolaimomorpha</taxon>
        <taxon>Strongyloidoidea</taxon>
        <taxon>Strongyloididae</taxon>
        <taxon>Parastrongyloides</taxon>
    </lineage>
</organism>
<keyword evidence="2" id="KW-0687">Ribonucleoprotein</keyword>
<dbReference type="STRING" id="131310.A0A0N4ZU48"/>
<dbReference type="WBParaSite" id="PTRK_0001211400.1">
    <property type="protein sequence ID" value="PTRK_0001211400.1"/>
    <property type="gene ID" value="PTRK_0001211400"/>
</dbReference>
<evidence type="ECO:0000313" key="3">
    <source>
        <dbReference type="Proteomes" id="UP000038045"/>
    </source>
</evidence>
<dbReference type="Gene3D" id="3.30.420.80">
    <property type="entry name" value="Ribosomal protein S11"/>
    <property type="match status" value="1"/>
</dbReference>
<dbReference type="GO" id="GO:0005840">
    <property type="term" value="C:ribosome"/>
    <property type="evidence" value="ECO:0007669"/>
    <property type="project" value="UniProtKB-KW"/>
</dbReference>
<evidence type="ECO:0000313" key="4">
    <source>
        <dbReference type="WBParaSite" id="PTRK_0001211400.1"/>
    </source>
</evidence>
<dbReference type="GO" id="GO:1990904">
    <property type="term" value="C:ribonucleoprotein complex"/>
    <property type="evidence" value="ECO:0007669"/>
    <property type="project" value="UniProtKB-KW"/>
</dbReference>
<dbReference type="InterPro" id="IPR036967">
    <property type="entry name" value="Ribosomal_uS11_sf"/>
</dbReference>
<sequence>MASRYTSKLINRNPRNLELLGIQLRPSGNCFEKHRHTINATYKAVFNGGKSHTEAFIYHNKNGLIISASTKEPQISSQLSSNTDRHAAFNIGRILGDRLKQSGIEMVVPSFENEEVERSFKKKAFIEALKKMGIKLMDYSEVEPSLINKDRTWINYKQYHTRQEKLDEQL</sequence>
<dbReference type="SUPFAM" id="SSF53137">
    <property type="entry name" value="Translational machinery components"/>
    <property type="match status" value="1"/>
</dbReference>
<evidence type="ECO:0000256" key="2">
    <source>
        <dbReference type="ARBA" id="ARBA00023274"/>
    </source>
</evidence>
<protein>
    <submittedName>
        <fullName evidence="4">39S ribosomal protein L18, mitochondrial</fullName>
    </submittedName>
</protein>
<dbReference type="GO" id="GO:0003735">
    <property type="term" value="F:structural constituent of ribosome"/>
    <property type="evidence" value="ECO:0007669"/>
    <property type="project" value="InterPro"/>
</dbReference>
<reference evidence="4" key="1">
    <citation type="submission" date="2017-02" db="UniProtKB">
        <authorList>
            <consortium name="WormBaseParasite"/>
        </authorList>
    </citation>
    <scope>IDENTIFICATION</scope>
</reference>
<accession>A0A0N4ZU48</accession>
<evidence type="ECO:0000256" key="1">
    <source>
        <dbReference type="ARBA" id="ARBA00022980"/>
    </source>
</evidence>
<dbReference type="AlphaFoldDB" id="A0A0N4ZU48"/>
<keyword evidence="3" id="KW-1185">Reference proteome</keyword>